<comment type="caution">
    <text evidence="2">The sequence shown here is derived from an EMBL/GenBank/DDBJ whole genome shotgun (WGS) entry which is preliminary data.</text>
</comment>
<feature type="compositionally biased region" description="Gly residues" evidence="1">
    <location>
        <begin position="268"/>
        <end position="280"/>
    </location>
</feature>
<dbReference type="EMBL" id="BLAD01000112">
    <property type="protein sequence ID" value="GES05786.1"/>
    <property type="molecule type" value="Genomic_DNA"/>
</dbReference>
<evidence type="ECO:0000256" key="1">
    <source>
        <dbReference type="SAM" id="MobiDB-lite"/>
    </source>
</evidence>
<organism evidence="2 3">
    <name type="scientific">Acrocarpospora corrugata</name>
    <dbReference type="NCBI Taxonomy" id="35763"/>
    <lineage>
        <taxon>Bacteria</taxon>
        <taxon>Bacillati</taxon>
        <taxon>Actinomycetota</taxon>
        <taxon>Actinomycetes</taxon>
        <taxon>Streptosporangiales</taxon>
        <taxon>Streptosporangiaceae</taxon>
        <taxon>Acrocarpospora</taxon>
    </lineage>
</organism>
<dbReference type="AlphaFoldDB" id="A0A5M3WAG3"/>
<name>A0A5M3WAG3_9ACTN</name>
<feature type="compositionally biased region" description="Gly residues" evidence="1">
    <location>
        <begin position="302"/>
        <end position="311"/>
    </location>
</feature>
<feature type="compositionally biased region" description="Gly residues" evidence="1">
    <location>
        <begin position="337"/>
        <end position="347"/>
    </location>
</feature>
<dbReference type="Proteomes" id="UP000334990">
    <property type="component" value="Unassembled WGS sequence"/>
</dbReference>
<evidence type="ECO:0000313" key="3">
    <source>
        <dbReference type="Proteomes" id="UP000334990"/>
    </source>
</evidence>
<evidence type="ECO:0000313" key="2">
    <source>
        <dbReference type="EMBL" id="GES05786.1"/>
    </source>
</evidence>
<reference evidence="2 3" key="1">
    <citation type="submission" date="2019-10" db="EMBL/GenBank/DDBJ databases">
        <title>Whole genome shotgun sequence of Acrocarpospora corrugata NBRC 13972.</title>
        <authorList>
            <person name="Ichikawa N."/>
            <person name="Kimura A."/>
            <person name="Kitahashi Y."/>
            <person name="Komaki H."/>
            <person name="Oguchi A."/>
        </authorList>
    </citation>
    <scope>NUCLEOTIDE SEQUENCE [LARGE SCALE GENOMIC DNA]</scope>
    <source>
        <strain evidence="2 3">NBRC 13972</strain>
    </source>
</reference>
<dbReference type="OrthoDB" id="3517073at2"/>
<dbReference type="RefSeq" id="WP_155341759.1">
    <property type="nucleotide sequence ID" value="NZ_BAAABN010000042.1"/>
</dbReference>
<gene>
    <name evidence="2" type="ORF">Acor_78550</name>
</gene>
<feature type="region of interest" description="Disordered" evidence="1">
    <location>
        <begin position="234"/>
        <end position="347"/>
    </location>
</feature>
<accession>A0A5M3WAG3</accession>
<keyword evidence="3" id="KW-1185">Reference proteome</keyword>
<proteinExistence type="predicted"/>
<protein>
    <submittedName>
        <fullName evidence="2">Uncharacterized protein</fullName>
    </submittedName>
</protein>
<sequence length="381" mass="39068">MILLPLPKSLTAAFLVVAPTATRQDSPTAALSDLAIEEVTAADPRVMAVTELLCCADCSPGFGSLLSRLEGAPHLLVTCTSTPGWPLSHLWAGASAARALATTLGGVPIDADTARPLPASLLPATPPVTIHPELTPSPSVPSPPFDNFAVAPWLRVTSGFDSTGLQLATHGMTRLGLPELRVFGVPEPHVPRWTTTLHGLAHALLTRQFAGLATYPGRSSQVLPTELTLTANDISKAEGHKPSVRPKPSLVSEEPVGGEPSVDREGSRGVGTSGGRGGAGSARPVMDGGGAGDLEGSRGARPSGGPGGSRGAGSSMDGRGAGGPEGLRGARPVMDGRGAGGLEESGGWVRGGEWWREVGLRYEVLRGGAQFLNVWALDEVD</sequence>